<sequence>MSSSPTENASYSLALDPGAPRRKKSACSCCKWTAIVIGLLIILFVCMIILKLGTAFVDKVRHPHRALYRNGSLEEQAVVQPLIDSEQRFDIAISVWLRAPKEEEEKWRRLSPTVDDAEEYPEDGTFRFPIDIDNKVKGLGTKFEVHQVVEKSDPNYDIYLKGDKKLLYTPLYSDIAFHGVNLKEKNVFADVHFQIPTSRFLDRNLTTSDLRGTFVLIPSSQSLLKHVTNFSSWMPDAVYNNLPPVRTWPFPLGSPFHADKTLSDLTVDSFGISIPLLQFSEIPSRCGNSSANIADQASSTSKDTATTSFDSVQAKPLKQTKEDTPAYKNHPHVVTRTKLHVVDETHLFDKEAYDKAHQRLRSTSCGQHPGTSAKPSRNFCKKLSFSEGGVLRTSLELDVPNANGDYERIWAYGPFMDTIPASTSPKDIIPVPVDRENCSIPADRLVDAQEVPELMDITWRISFSGRSPAKHLLSTVIPPQPVGVNNSRTDFEQTAEQGNAEFIDGLRGVRFDDESHPRRRLFIEAILLIAGISAPIFEILYWFTRVHTVAISTTGALLQASSIAIESSLGLALEPKNSAYQLLVNVVVSFLFGFQPPILMIKIALRLEFDFTRKNIRGMSLLVPVIRRMPKTHKERSSERLDKRTNWKMILCFMLIIYYAVRPLKRDVIEALHPPMPEQEFSKIAEYVTPGLHAISITAIILQIMLNHRTQVFAGNYKTSVYLNFLFGLLSLMKYVPAVVGRPETRPSLPLHNCIVWVVGMVQAFQAFILPNAQMEEDEDNK</sequence>
<feature type="transmembrane region" description="Helical" evidence="2">
    <location>
        <begin position="521"/>
        <end position="543"/>
    </location>
</feature>
<feature type="transmembrane region" description="Helical" evidence="2">
    <location>
        <begin position="32"/>
        <end position="57"/>
    </location>
</feature>
<evidence type="ECO:0000313" key="4">
    <source>
        <dbReference type="Proteomes" id="UP000217790"/>
    </source>
</evidence>
<dbReference type="InParanoid" id="A0A2H3CZJ9"/>
<name>A0A2H3CZJ9_ARMGA</name>
<reference evidence="4" key="1">
    <citation type="journal article" date="2017" name="Nat. Ecol. Evol.">
        <title>Genome expansion and lineage-specific genetic innovations in the forest pathogenic fungi Armillaria.</title>
        <authorList>
            <person name="Sipos G."/>
            <person name="Prasanna A.N."/>
            <person name="Walter M.C."/>
            <person name="O'Connor E."/>
            <person name="Balint B."/>
            <person name="Krizsan K."/>
            <person name="Kiss B."/>
            <person name="Hess J."/>
            <person name="Varga T."/>
            <person name="Slot J."/>
            <person name="Riley R."/>
            <person name="Boka B."/>
            <person name="Rigling D."/>
            <person name="Barry K."/>
            <person name="Lee J."/>
            <person name="Mihaltcheva S."/>
            <person name="LaButti K."/>
            <person name="Lipzen A."/>
            <person name="Waldron R."/>
            <person name="Moloney N.M."/>
            <person name="Sperisen C."/>
            <person name="Kredics L."/>
            <person name="Vagvoelgyi C."/>
            <person name="Patrignani A."/>
            <person name="Fitzpatrick D."/>
            <person name="Nagy I."/>
            <person name="Doyle S."/>
            <person name="Anderson J.B."/>
            <person name="Grigoriev I.V."/>
            <person name="Gueldener U."/>
            <person name="Muensterkoetter M."/>
            <person name="Nagy L.G."/>
        </authorList>
    </citation>
    <scope>NUCLEOTIDE SEQUENCE [LARGE SCALE GENOMIC DNA]</scope>
    <source>
        <strain evidence="4">Ar21-2</strain>
    </source>
</reference>
<proteinExistence type="predicted"/>
<accession>A0A2H3CZJ9</accession>
<feature type="transmembrane region" description="Helical" evidence="2">
    <location>
        <begin position="582"/>
        <end position="605"/>
    </location>
</feature>
<feature type="transmembrane region" description="Helical" evidence="2">
    <location>
        <begin position="684"/>
        <end position="707"/>
    </location>
</feature>
<dbReference type="OMA" id="ITWRISF"/>
<feature type="region of interest" description="Disordered" evidence="1">
    <location>
        <begin position="290"/>
        <end position="327"/>
    </location>
</feature>
<keyword evidence="2" id="KW-0472">Membrane</keyword>
<evidence type="ECO:0000313" key="3">
    <source>
        <dbReference type="EMBL" id="PBK87240.1"/>
    </source>
</evidence>
<keyword evidence="4" id="KW-1185">Reference proteome</keyword>
<evidence type="ECO:0000256" key="2">
    <source>
        <dbReference type="SAM" id="Phobius"/>
    </source>
</evidence>
<dbReference type="EMBL" id="KZ293679">
    <property type="protein sequence ID" value="PBK87240.1"/>
    <property type="molecule type" value="Genomic_DNA"/>
</dbReference>
<keyword evidence="2" id="KW-0812">Transmembrane</keyword>
<gene>
    <name evidence="3" type="ORF">ARMGADRAFT_1016752</name>
</gene>
<organism evidence="3 4">
    <name type="scientific">Armillaria gallica</name>
    <name type="common">Bulbous honey fungus</name>
    <name type="synonym">Armillaria bulbosa</name>
    <dbReference type="NCBI Taxonomy" id="47427"/>
    <lineage>
        <taxon>Eukaryota</taxon>
        <taxon>Fungi</taxon>
        <taxon>Dikarya</taxon>
        <taxon>Basidiomycota</taxon>
        <taxon>Agaricomycotina</taxon>
        <taxon>Agaricomycetes</taxon>
        <taxon>Agaricomycetidae</taxon>
        <taxon>Agaricales</taxon>
        <taxon>Marasmiineae</taxon>
        <taxon>Physalacriaceae</taxon>
        <taxon>Armillaria</taxon>
    </lineage>
</organism>
<feature type="transmembrane region" description="Helical" evidence="2">
    <location>
        <begin position="646"/>
        <end position="664"/>
    </location>
</feature>
<feature type="compositionally biased region" description="Low complexity" evidence="1">
    <location>
        <begin position="294"/>
        <end position="311"/>
    </location>
</feature>
<keyword evidence="2" id="KW-1133">Transmembrane helix</keyword>
<protein>
    <submittedName>
        <fullName evidence="3">Uncharacterized protein</fullName>
    </submittedName>
</protein>
<dbReference type="AlphaFoldDB" id="A0A2H3CZJ9"/>
<evidence type="ECO:0000256" key="1">
    <source>
        <dbReference type="SAM" id="MobiDB-lite"/>
    </source>
</evidence>
<dbReference type="OrthoDB" id="2548253at2759"/>
<dbReference type="Proteomes" id="UP000217790">
    <property type="component" value="Unassembled WGS sequence"/>
</dbReference>
<feature type="transmembrane region" description="Helical" evidence="2">
    <location>
        <begin position="719"/>
        <end position="737"/>
    </location>
</feature>